<dbReference type="AlphaFoldDB" id="A0A0B6X1P2"/>
<keyword evidence="3" id="KW-0863">Zinc-finger</keyword>
<dbReference type="InterPro" id="IPR027383">
    <property type="entry name" value="Znf_put"/>
</dbReference>
<evidence type="ECO:0000313" key="3">
    <source>
        <dbReference type="EMBL" id="CDM66474.1"/>
    </source>
</evidence>
<dbReference type="Pfam" id="PF13490">
    <property type="entry name" value="zf-HC2"/>
    <property type="match status" value="1"/>
</dbReference>
<reference evidence="3 4" key="1">
    <citation type="submission" date="2013-12" db="EMBL/GenBank/DDBJ databases">
        <authorList>
            <person name="Stott M."/>
        </authorList>
    </citation>
    <scope>NUCLEOTIDE SEQUENCE [LARGE SCALE GENOMIC DNA]</scope>
    <source>
        <strain evidence="3 4">K22</strain>
    </source>
</reference>
<accession>A0A0B6X1P2</accession>
<evidence type="ECO:0000259" key="2">
    <source>
        <dbReference type="Pfam" id="PF13490"/>
    </source>
</evidence>
<keyword evidence="1" id="KW-0472">Membrane</keyword>
<dbReference type="Gene3D" id="1.10.10.1320">
    <property type="entry name" value="Anti-sigma factor, zinc-finger domain"/>
    <property type="match status" value="1"/>
</dbReference>
<proteinExistence type="predicted"/>
<feature type="transmembrane region" description="Helical" evidence="1">
    <location>
        <begin position="94"/>
        <end position="112"/>
    </location>
</feature>
<dbReference type="RefSeq" id="WP_041977751.1">
    <property type="nucleotide sequence ID" value="NZ_CBXV010000008.1"/>
</dbReference>
<dbReference type="OrthoDB" id="191790at2"/>
<keyword evidence="3" id="KW-0862">Zinc</keyword>
<evidence type="ECO:0000313" key="4">
    <source>
        <dbReference type="Proteomes" id="UP000031518"/>
    </source>
</evidence>
<sequence length="207" mass="22557">MEVRRERVCHWQREIAAYLDGELEPVAAQEFEGHLAACRSCAAYLNEQKSLLCVLDASLSRMAVELPADFASVVTVNARADVGRVRSRHERRRAALFILALAFISFALIGGTASAKEALAPVQLIAHACASVARLMLHALFDVGRSIVVIGRIVGQSMIVVLPGILWLLAVVGLIGAIVVYLFGRRPKDLWGGPMVREPFGERNDGE</sequence>
<dbReference type="GO" id="GO:0008270">
    <property type="term" value="F:zinc ion binding"/>
    <property type="evidence" value="ECO:0007669"/>
    <property type="project" value="UniProtKB-KW"/>
</dbReference>
<protein>
    <submittedName>
        <fullName evidence="3">Putative zinc-finger</fullName>
    </submittedName>
</protein>
<reference evidence="3 4" key="2">
    <citation type="submission" date="2015-01" db="EMBL/GenBank/DDBJ databases">
        <title>Complete genome sequence of Pyrinomonas methylaliphatogenes type strain K22T.</title>
        <authorList>
            <person name="Lee K.C.Y."/>
            <person name="Power J.F."/>
            <person name="Dunfield P.F."/>
            <person name="Morgan X.C."/>
            <person name="Huttenhower C."/>
            <person name="Stott M.B."/>
        </authorList>
    </citation>
    <scope>NUCLEOTIDE SEQUENCE [LARGE SCALE GENOMIC DNA]</scope>
    <source>
        <strain evidence="3 4">K22</strain>
    </source>
</reference>
<feature type="domain" description="Putative zinc-finger" evidence="2">
    <location>
        <begin position="11"/>
        <end position="42"/>
    </location>
</feature>
<keyword evidence="1" id="KW-1133">Transmembrane helix</keyword>
<dbReference type="InterPro" id="IPR041916">
    <property type="entry name" value="Anti_sigma_zinc_sf"/>
</dbReference>
<dbReference type="EMBL" id="CBXV010000008">
    <property type="protein sequence ID" value="CDM66474.1"/>
    <property type="molecule type" value="Genomic_DNA"/>
</dbReference>
<name>A0A0B6X1P2_9BACT</name>
<keyword evidence="3" id="KW-0479">Metal-binding</keyword>
<dbReference type="Proteomes" id="UP000031518">
    <property type="component" value="Unassembled WGS sequence"/>
</dbReference>
<organism evidence="3 4">
    <name type="scientific">Pyrinomonas methylaliphatogenes</name>
    <dbReference type="NCBI Taxonomy" id="454194"/>
    <lineage>
        <taxon>Bacteria</taxon>
        <taxon>Pseudomonadati</taxon>
        <taxon>Acidobacteriota</taxon>
        <taxon>Blastocatellia</taxon>
        <taxon>Blastocatellales</taxon>
        <taxon>Pyrinomonadaceae</taxon>
        <taxon>Pyrinomonas</taxon>
    </lineage>
</organism>
<keyword evidence="4" id="KW-1185">Reference proteome</keyword>
<gene>
    <name evidence="3" type="ORF">PYK22_02504</name>
</gene>
<dbReference type="STRING" id="454194.PYK22_02504"/>
<evidence type="ECO:0000256" key="1">
    <source>
        <dbReference type="SAM" id="Phobius"/>
    </source>
</evidence>
<keyword evidence="1" id="KW-0812">Transmembrane</keyword>
<feature type="transmembrane region" description="Helical" evidence="1">
    <location>
        <begin position="158"/>
        <end position="183"/>
    </location>
</feature>